<sequence length="51" mass="5674">MENFPLLSFFSCAEDWFRLHLLPSTAADGDWLNGRGFPGSSTMMAGTIFCK</sequence>
<dbReference type="EMBL" id="CP039353">
    <property type="protein sequence ID" value="QCE06735.1"/>
    <property type="molecule type" value="Genomic_DNA"/>
</dbReference>
<dbReference type="AlphaFoldDB" id="A0A4D6N3R5"/>
<accession>A0A4D6N3R5</accession>
<keyword evidence="2" id="KW-1185">Reference proteome</keyword>
<name>A0A4D6N3R5_VIGUN</name>
<protein>
    <submittedName>
        <fullName evidence="1">Uncharacterized protein</fullName>
    </submittedName>
</protein>
<proteinExistence type="predicted"/>
<evidence type="ECO:0000313" key="2">
    <source>
        <dbReference type="Proteomes" id="UP000501690"/>
    </source>
</evidence>
<dbReference type="Proteomes" id="UP000501690">
    <property type="component" value="Linkage Group LG9"/>
</dbReference>
<organism evidence="1 2">
    <name type="scientific">Vigna unguiculata</name>
    <name type="common">Cowpea</name>
    <dbReference type="NCBI Taxonomy" id="3917"/>
    <lineage>
        <taxon>Eukaryota</taxon>
        <taxon>Viridiplantae</taxon>
        <taxon>Streptophyta</taxon>
        <taxon>Embryophyta</taxon>
        <taxon>Tracheophyta</taxon>
        <taxon>Spermatophyta</taxon>
        <taxon>Magnoliopsida</taxon>
        <taxon>eudicotyledons</taxon>
        <taxon>Gunneridae</taxon>
        <taxon>Pentapetalae</taxon>
        <taxon>rosids</taxon>
        <taxon>fabids</taxon>
        <taxon>Fabales</taxon>
        <taxon>Fabaceae</taxon>
        <taxon>Papilionoideae</taxon>
        <taxon>50 kb inversion clade</taxon>
        <taxon>NPAAA clade</taxon>
        <taxon>indigoferoid/millettioid clade</taxon>
        <taxon>Phaseoleae</taxon>
        <taxon>Vigna</taxon>
    </lineage>
</organism>
<reference evidence="1 2" key="1">
    <citation type="submission" date="2019-04" db="EMBL/GenBank/DDBJ databases">
        <title>An improved genome assembly and genetic linkage map for asparagus bean, Vigna unguiculata ssp. sesquipedialis.</title>
        <authorList>
            <person name="Xia Q."/>
            <person name="Zhang R."/>
            <person name="Dong Y."/>
        </authorList>
    </citation>
    <scope>NUCLEOTIDE SEQUENCE [LARGE SCALE GENOMIC DNA]</scope>
    <source>
        <tissue evidence="1">Leaf</tissue>
    </source>
</reference>
<gene>
    <name evidence="1" type="ORF">DEO72_LG9g1749</name>
</gene>
<evidence type="ECO:0000313" key="1">
    <source>
        <dbReference type="EMBL" id="QCE06735.1"/>
    </source>
</evidence>